<dbReference type="GO" id="GO:0016829">
    <property type="term" value="F:lyase activity"/>
    <property type="evidence" value="ECO:0007669"/>
    <property type="project" value="UniProtKB-KW"/>
</dbReference>
<sequence>MDTQTSENGSRAARAAWMRVLALADGAALDRAYQALGPLPAFRPLRAPEVGMTMVRGRAGGTGEQFNLGEMSVTRCAVAFDRGVVGTAYVQGRSLRHAEQAAVLDGLLQMDDWHESVRAAVIVPLARVHEERRARRAAEAAQTRVEFFTMVRGEN</sequence>
<accession>A0A4V1MRC1</accession>
<protein>
    <submittedName>
        <fullName evidence="1">Phosphonate C-P lyase system protein PhnG</fullName>
    </submittedName>
</protein>
<dbReference type="RefSeq" id="WP_129154106.1">
    <property type="nucleotide sequence ID" value="NZ_JBHSDO010000001.1"/>
</dbReference>
<gene>
    <name evidence="1" type="primary">phnG</name>
    <name evidence="1" type="ORF">C7R54_27355</name>
</gene>
<dbReference type="GO" id="GO:0019634">
    <property type="term" value="P:organic phosphonate metabolic process"/>
    <property type="evidence" value="ECO:0007669"/>
    <property type="project" value="InterPro"/>
</dbReference>
<dbReference type="OrthoDB" id="530475at2"/>
<dbReference type="Proteomes" id="UP000290849">
    <property type="component" value="Unassembled WGS sequence"/>
</dbReference>
<dbReference type="EMBL" id="PYAL01000010">
    <property type="protein sequence ID" value="RXN83216.1"/>
    <property type="molecule type" value="Genomic_DNA"/>
</dbReference>
<dbReference type="InterPro" id="IPR009609">
    <property type="entry name" value="Phosphonate_metab_PhnG"/>
</dbReference>
<evidence type="ECO:0000313" key="1">
    <source>
        <dbReference type="EMBL" id="RXN83216.1"/>
    </source>
</evidence>
<evidence type="ECO:0000313" key="2">
    <source>
        <dbReference type="Proteomes" id="UP000290849"/>
    </source>
</evidence>
<dbReference type="Pfam" id="PF06754">
    <property type="entry name" value="PhnG"/>
    <property type="match status" value="1"/>
</dbReference>
<keyword evidence="1" id="KW-0456">Lyase</keyword>
<proteinExistence type="predicted"/>
<reference evidence="1 2" key="1">
    <citation type="journal article" date="2017" name="Int. J. Syst. Evol. Microbiol.">
        <title>Achromobacter aloeverae sp. nov., isolated from the root of Aloe vera (L.) Burm.f.</title>
        <authorList>
            <person name="Kuncharoen N."/>
            <person name="Muramatsu Y."/>
            <person name="Shibata C."/>
            <person name="Kamakura Y."/>
            <person name="Nakagawa Y."/>
            <person name="Tanasupawat S."/>
        </authorList>
    </citation>
    <scope>NUCLEOTIDE SEQUENCE [LARGE SCALE GENOMIC DNA]</scope>
    <source>
        <strain evidence="1 2">AVA-1</strain>
    </source>
</reference>
<dbReference type="GO" id="GO:0015716">
    <property type="term" value="P:organic phosphonate transport"/>
    <property type="evidence" value="ECO:0007669"/>
    <property type="project" value="InterPro"/>
</dbReference>
<dbReference type="NCBIfam" id="TIGR03293">
    <property type="entry name" value="PhnG_redo"/>
    <property type="match status" value="1"/>
</dbReference>
<name>A0A4V1MRC1_9BURK</name>
<keyword evidence="2" id="KW-1185">Reference proteome</keyword>
<comment type="caution">
    <text evidence="1">The sequence shown here is derived from an EMBL/GenBank/DDBJ whole genome shotgun (WGS) entry which is preliminary data.</text>
</comment>
<organism evidence="1 2">
    <name type="scientific">Achromobacter aloeverae</name>
    <dbReference type="NCBI Taxonomy" id="1750518"/>
    <lineage>
        <taxon>Bacteria</taxon>
        <taxon>Pseudomonadati</taxon>
        <taxon>Pseudomonadota</taxon>
        <taxon>Betaproteobacteria</taxon>
        <taxon>Burkholderiales</taxon>
        <taxon>Alcaligenaceae</taxon>
        <taxon>Achromobacter</taxon>
    </lineage>
</organism>
<dbReference type="AlphaFoldDB" id="A0A4V1MRC1"/>